<name>Q5ULV2_9CAUD</name>
<sequence>MKYSEDEKRIKYDTYYQMGYECGSIDAEHDIFGYHFDMSNKNVGEELWDGYHDDMINAFYDGYSQAQDKYRAYKKDNKSKEN</sequence>
<reference evidence="1 2" key="1">
    <citation type="journal article" date="2004" name="J. Bacteriol.">
        <title>Lactobacillus plantarum bacteriophage LP65: a new member of the SPO1-like genus of the family Myoviridae.</title>
        <authorList>
            <person name="Chibani-Chennoufi S."/>
            <person name="Dillmann M.L."/>
            <person name="Marvin-Guy L."/>
            <person name="Rami-Shojaei S."/>
            <person name="Brussow H."/>
        </authorList>
    </citation>
    <scope>NUCLEOTIDE SEQUENCE</scope>
</reference>
<evidence type="ECO:0000313" key="2">
    <source>
        <dbReference type="Proteomes" id="UP000002117"/>
    </source>
</evidence>
<dbReference type="EMBL" id="AY682195">
    <property type="protein sequence ID" value="AAV35832.1"/>
    <property type="molecule type" value="Genomic_DNA"/>
</dbReference>
<organism evidence="1 2">
    <name type="scientific">Lactobacillus phage LP65</name>
    <dbReference type="NCBI Taxonomy" id="2892344"/>
    <lineage>
        <taxon>Viruses</taxon>
        <taxon>Duplodnaviria</taxon>
        <taxon>Heunggongvirae</taxon>
        <taxon>Uroviricota</taxon>
        <taxon>Caudoviricetes</taxon>
        <taxon>Herelleviridae</taxon>
        <taxon>Salchichonvirus</taxon>
        <taxon>Salchichonvirus LP65</taxon>
    </lineage>
</organism>
<dbReference type="KEGG" id="vg:3197361"/>
<dbReference type="RefSeq" id="YP_164647.1">
    <property type="nucleotide sequence ID" value="NC_006565.1"/>
</dbReference>
<gene>
    <name evidence="1" type="ORF">orf12</name>
</gene>
<proteinExistence type="predicted"/>
<protein>
    <submittedName>
        <fullName evidence="1">Orf12</fullName>
    </submittedName>
</protein>
<accession>Q5ULV2</accession>
<evidence type="ECO:0000313" key="1">
    <source>
        <dbReference type="EMBL" id="AAV35832.1"/>
    </source>
</evidence>
<dbReference type="Proteomes" id="UP000002117">
    <property type="component" value="Segment"/>
</dbReference>
<keyword evidence="2" id="KW-1185">Reference proteome</keyword>